<dbReference type="HOGENOM" id="CLU_2428643_0_0_1"/>
<reference evidence="3" key="1">
    <citation type="journal article" date="2013" name="Ind. Biotechnol.">
        <title>Comparative genomics analysis of Trichoderma reesei strains.</title>
        <authorList>
            <person name="Koike H."/>
            <person name="Aerts A."/>
            <person name="LaButti K."/>
            <person name="Grigoriev I.V."/>
            <person name="Baker S.E."/>
        </authorList>
    </citation>
    <scope>NUCLEOTIDE SEQUENCE [LARGE SCALE GENOMIC DNA]</scope>
    <source>
        <strain evidence="3">ATCC 56765 / BCRC 32924 / NRRL 11460 / Rut C-30</strain>
    </source>
</reference>
<organism evidence="2 3">
    <name type="scientific">Hypocrea jecorina (strain ATCC 56765 / BCRC 32924 / NRRL 11460 / Rut C-30)</name>
    <name type="common">Trichoderma reesei</name>
    <dbReference type="NCBI Taxonomy" id="1344414"/>
    <lineage>
        <taxon>Eukaryota</taxon>
        <taxon>Fungi</taxon>
        <taxon>Dikarya</taxon>
        <taxon>Ascomycota</taxon>
        <taxon>Pezizomycotina</taxon>
        <taxon>Sordariomycetes</taxon>
        <taxon>Hypocreomycetidae</taxon>
        <taxon>Hypocreales</taxon>
        <taxon>Hypocreaceae</taxon>
        <taxon>Trichoderma</taxon>
    </lineage>
</organism>
<feature type="region of interest" description="Disordered" evidence="1">
    <location>
        <begin position="1"/>
        <end position="91"/>
    </location>
</feature>
<evidence type="ECO:0000313" key="2">
    <source>
        <dbReference type="EMBL" id="ETS03402.1"/>
    </source>
</evidence>
<dbReference type="KEGG" id="trr:M419DRAFT_122713"/>
<dbReference type="Proteomes" id="UP000024376">
    <property type="component" value="Unassembled WGS sequence"/>
</dbReference>
<evidence type="ECO:0000313" key="3">
    <source>
        <dbReference type="Proteomes" id="UP000024376"/>
    </source>
</evidence>
<name>A0A024SGW2_HYPJR</name>
<feature type="compositionally biased region" description="Acidic residues" evidence="1">
    <location>
        <begin position="30"/>
        <end position="42"/>
    </location>
</feature>
<sequence length="91" mass="10186">MTGETKMVGGGGVVVVMVDDDDHDTHDDSDGPDDDGIGELDETPPPWSQARRQQPGSMKANEPKTRRQSRQSRQHEQDKQALTRPRLLFVF</sequence>
<dbReference type="AlphaFoldDB" id="A0A024SGW2"/>
<gene>
    <name evidence="2" type="ORF">M419DRAFT_122713</name>
</gene>
<proteinExistence type="predicted"/>
<dbReference type="EMBL" id="KI911143">
    <property type="protein sequence ID" value="ETS03402.1"/>
    <property type="molecule type" value="Genomic_DNA"/>
</dbReference>
<evidence type="ECO:0000256" key="1">
    <source>
        <dbReference type="SAM" id="MobiDB-lite"/>
    </source>
</evidence>
<protein>
    <submittedName>
        <fullName evidence="2">Uncharacterized protein</fullName>
    </submittedName>
</protein>
<accession>A0A024SGW2</accession>